<dbReference type="InterPro" id="IPR011333">
    <property type="entry name" value="SKP1/BTB/POZ_sf"/>
</dbReference>
<evidence type="ECO:0000313" key="3">
    <source>
        <dbReference type="WBParaSite" id="PDA_v2.g12015.t1"/>
    </source>
</evidence>
<keyword evidence="2" id="KW-1185">Reference proteome</keyword>
<name>A0A914P3Z6_9BILA</name>
<dbReference type="Pfam" id="PF00651">
    <property type="entry name" value="BTB"/>
    <property type="match status" value="1"/>
</dbReference>
<dbReference type="AlphaFoldDB" id="A0A914P3Z6"/>
<dbReference type="Proteomes" id="UP000887578">
    <property type="component" value="Unplaced"/>
</dbReference>
<dbReference type="CDD" id="cd18186">
    <property type="entry name" value="BTB_POZ_ZBTB_KLHL-like"/>
    <property type="match status" value="1"/>
</dbReference>
<dbReference type="InterPro" id="IPR008974">
    <property type="entry name" value="TRAF-like"/>
</dbReference>
<dbReference type="Gene3D" id="2.60.210.10">
    <property type="entry name" value="Apoptosis, Tumor Necrosis Factor Receptor Associated Protein 2, Chain A"/>
    <property type="match status" value="1"/>
</dbReference>
<dbReference type="WBParaSite" id="PDA_v2.g12015.t1">
    <property type="protein sequence ID" value="PDA_v2.g12015.t1"/>
    <property type="gene ID" value="PDA_v2.g12015"/>
</dbReference>
<evidence type="ECO:0000313" key="2">
    <source>
        <dbReference type="Proteomes" id="UP000887578"/>
    </source>
</evidence>
<accession>A0A914P3Z6</accession>
<proteinExistence type="predicted"/>
<sequence>MDKDNSSDEIISDEQAAKDRAYERGYNCDMPHIPFSLQWTIPEDQLIPLKDSIIGRLFSTSISNTPSFEYYLGIFPNGDVDKHRGRAWIFLSLKLGNEKKVETEFTITVKSANFSKKYSYIYEESIGYGHNIAKTNELFDPNKNFFVNGKFTVKISGTFKFGDDISEAMEQQKWEGAVLGDKLWKDDTKDFTIVVDGKETKAHKLVLYSQSDVFSAMLKSCLFCNA</sequence>
<evidence type="ECO:0000259" key="1">
    <source>
        <dbReference type="PROSITE" id="PS50097"/>
    </source>
</evidence>
<feature type="domain" description="BTB" evidence="1">
    <location>
        <begin position="189"/>
        <end position="220"/>
    </location>
</feature>
<dbReference type="SUPFAM" id="SSF49599">
    <property type="entry name" value="TRAF domain-like"/>
    <property type="match status" value="1"/>
</dbReference>
<dbReference type="PROSITE" id="PS50097">
    <property type="entry name" value="BTB"/>
    <property type="match status" value="1"/>
</dbReference>
<dbReference type="InterPro" id="IPR000210">
    <property type="entry name" value="BTB/POZ_dom"/>
</dbReference>
<dbReference type="Gene3D" id="3.30.710.10">
    <property type="entry name" value="Potassium Channel Kv1.1, Chain A"/>
    <property type="match status" value="1"/>
</dbReference>
<organism evidence="2 3">
    <name type="scientific">Panagrolaimus davidi</name>
    <dbReference type="NCBI Taxonomy" id="227884"/>
    <lineage>
        <taxon>Eukaryota</taxon>
        <taxon>Metazoa</taxon>
        <taxon>Ecdysozoa</taxon>
        <taxon>Nematoda</taxon>
        <taxon>Chromadorea</taxon>
        <taxon>Rhabditida</taxon>
        <taxon>Tylenchina</taxon>
        <taxon>Panagrolaimomorpha</taxon>
        <taxon>Panagrolaimoidea</taxon>
        <taxon>Panagrolaimidae</taxon>
        <taxon>Panagrolaimus</taxon>
    </lineage>
</organism>
<dbReference type="SUPFAM" id="SSF54695">
    <property type="entry name" value="POZ domain"/>
    <property type="match status" value="1"/>
</dbReference>
<protein>
    <submittedName>
        <fullName evidence="3">BTB domain-containing protein</fullName>
    </submittedName>
</protein>
<reference evidence="3" key="1">
    <citation type="submission" date="2022-11" db="UniProtKB">
        <authorList>
            <consortium name="WormBaseParasite"/>
        </authorList>
    </citation>
    <scope>IDENTIFICATION</scope>
</reference>